<feature type="non-terminal residue" evidence="2">
    <location>
        <position position="24"/>
    </location>
</feature>
<evidence type="ECO:0000313" key="2">
    <source>
        <dbReference type="EMBL" id="CAF4484135.1"/>
    </source>
</evidence>
<dbReference type="EMBL" id="CAJOBH010073731">
    <property type="protein sequence ID" value="CAF4484135.1"/>
    <property type="molecule type" value="Genomic_DNA"/>
</dbReference>
<protein>
    <submittedName>
        <fullName evidence="2">Uncharacterized protein</fullName>
    </submittedName>
</protein>
<feature type="region of interest" description="Disordered" evidence="1">
    <location>
        <begin position="1"/>
        <end position="24"/>
    </location>
</feature>
<organism evidence="2 4">
    <name type="scientific">Rotaria magnacalcarata</name>
    <dbReference type="NCBI Taxonomy" id="392030"/>
    <lineage>
        <taxon>Eukaryota</taxon>
        <taxon>Metazoa</taxon>
        <taxon>Spiralia</taxon>
        <taxon>Gnathifera</taxon>
        <taxon>Rotifera</taxon>
        <taxon>Eurotatoria</taxon>
        <taxon>Bdelloidea</taxon>
        <taxon>Philodinida</taxon>
        <taxon>Philodinidae</taxon>
        <taxon>Rotaria</taxon>
    </lineage>
</organism>
<proteinExistence type="predicted"/>
<dbReference type="EMBL" id="CAJOBJ010198367">
    <property type="protein sequence ID" value="CAF4975816.1"/>
    <property type="molecule type" value="Genomic_DNA"/>
</dbReference>
<evidence type="ECO:0000313" key="3">
    <source>
        <dbReference type="EMBL" id="CAF4975816.1"/>
    </source>
</evidence>
<gene>
    <name evidence="2" type="ORF">BYL167_LOCUS35277</name>
    <name evidence="3" type="ORF">GIL414_LOCUS55712</name>
</gene>
<sequence length="24" mass="2451">MRSSDSSSASDSRSTKSSSTTLNA</sequence>
<evidence type="ECO:0000313" key="4">
    <source>
        <dbReference type="Proteomes" id="UP000681967"/>
    </source>
</evidence>
<name>A0A8S2X8V6_9BILA</name>
<dbReference type="AlphaFoldDB" id="A0A8S2X8V6"/>
<accession>A0A8S2X8V6</accession>
<evidence type="ECO:0000256" key="1">
    <source>
        <dbReference type="SAM" id="MobiDB-lite"/>
    </source>
</evidence>
<reference evidence="2" key="1">
    <citation type="submission" date="2021-02" db="EMBL/GenBank/DDBJ databases">
        <authorList>
            <person name="Nowell W R."/>
        </authorList>
    </citation>
    <scope>NUCLEOTIDE SEQUENCE</scope>
</reference>
<comment type="caution">
    <text evidence="2">The sequence shown here is derived from an EMBL/GenBank/DDBJ whole genome shotgun (WGS) entry which is preliminary data.</text>
</comment>
<dbReference type="Proteomes" id="UP000681967">
    <property type="component" value="Unassembled WGS sequence"/>
</dbReference>
<dbReference type="Proteomes" id="UP000681720">
    <property type="component" value="Unassembled WGS sequence"/>
</dbReference>